<dbReference type="Pfam" id="PF03765">
    <property type="entry name" value="CRAL_TRIO_N"/>
    <property type="match status" value="1"/>
</dbReference>
<keyword evidence="4" id="KW-1185">Reference proteome</keyword>
<dbReference type="AlphaFoldDB" id="A0A8H5H0B4"/>
<protein>
    <recommendedName>
        <fullName evidence="2">CRAL-TRIO domain-containing protein</fullName>
    </recommendedName>
</protein>
<dbReference type="CDD" id="cd00170">
    <property type="entry name" value="SEC14"/>
    <property type="match status" value="1"/>
</dbReference>
<dbReference type="PANTHER" id="PTHR45657">
    <property type="entry name" value="CRAL-TRIO DOMAIN-CONTAINING PROTEIN YKL091C-RELATED"/>
    <property type="match status" value="1"/>
</dbReference>
<dbReference type="SUPFAM" id="SSF46938">
    <property type="entry name" value="CRAL/TRIO N-terminal domain"/>
    <property type="match status" value="1"/>
</dbReference>
<feature type="domain" description="CRAL-TRIO" evidence="2">
    <location>
        <begin position="154"/>
        <end position="326"/>
    </location>
</feature>
<dbReference type="SMART" id="SM00516">
    <property type="entry name" value="SEC14"/>
    <property type="match status" value="1"/>
</dbReference>
<dbReference type="InterPro" id="IPR001251">
    <property type="entry name" value="CRAL-TRIO_dom"/>
</dbReference>
<reference evidence="3 4" key="1">
    <citation type="journal article" date="2020" name="ISME J.">
        <title>Uncovering the hidden diversity of litter-decomposition mechanisms in mushroom-forming fungi.</title>
        <authorList>
            <person name="Floudas D."/>
            <person name="Bentzer J."/>
            <person name="Ahren D."/>
            <person name="Johansson T."/>
            <person name="Persson P."/>
            <person name="Tunlid A."/>
        </authorList>
    </citation>
    <scope>NUCLEOTIDE SEQUENCE [LARGE SCALE GENOMIC DNA]</scope>
    <source>
        <strain evidence="3 4">CBS 291.85</strain>
    </source>
</reference>
<dbReference type="InterPro" id="IPR036273">
    <property type="entry name" value="CRAL/TRIO_N_dom_sf"/>
</dbReference>
<feature type="compositionally biased region" description="Low complexity" evidence="1">
    <location>
        <begin position="1"/>
        <end position="20"/>
    </location>
</feature>
<dbReference type="Gene3D" id="3.40.525.10">
    <property type="entry name" value="CRAL-TRIO lipid binding domain"/>
    <property type="match status" value="1"/>
</dbReference>
<organism evidence="3 4">
    <name type="scientific">Tetrapyrgos nigripes</name>
    <dbReference type="NCBI Taxonomy" id="182062"/>
    <lineage>
        <taxon>Eukaryota</taxon>
        <taxon>Fungi</taxon>
        <taxon>Dikarya</taxon>
        <taxon>Basidiomycota</taxon>
        <taxon>Agaricomycotina</taxon>
        <taxon>Agaricomycetes</taxon>
        <taxon>Agaricomycetidae</taxon>
        <taxon>Agaricales</taxon>
        <taxon>Marasmiineae</taxon>
        <taxon>Marasmiaceae</taxon>
        <taxon>Tetrapyrgos</taxon>
    </lineage>
</organism>
<accession>A0A8H5H0B4</accession>
<dbReference type="InterPro" id="IPR051026">
    <property type="entry name" value="PI/PC_transfer"/>
</dbReference>
<name>A0A8H5H0B4_9AGAR</name>
<dbReference type="PANTHER" id="PTHR45657:SF1">
    <property type="entry name" value="CRAL-TRIO DOMAIN-CONTAINING PROTEIN YKL091C-RELATED"/>
    <property type="match status" value="1"/>
</dbReference>
<dbReference type="InterPro" id="IPR011074">
    <property type="entry name" value="CRAL/TRIO_N_dom"/>
</dbReference>
<dbReference type="OrthoDB" id="1434354at2759"/>
<gene>
    <name evidence="3" type="ORF">D9758_004529</name>
</gene>
<dbReference type="EMBL" id="JAACJM010000002">
    <property type="protein sequence ID" value="KAF5374366.1"/>
    <property type="molecule type" value="Genomic_DNA"/>
</dbReference>
<dbReference type="Proteomes" id="UP000559256">
    <property type="component" value="Unassembled WGS sequence"/>
</dbReference>
<evidence type="ECO:0000313" key="3">
    <source>
        <dbReference type="EMBL" id="KAF5374366.1"/>
    </source>
</evidence>
<comment type="caution">
    <text evidence="3">The sequence shown here is derived from an EMBL/GenBank/DDBJ whole genome shotgun (WGS) entry which is preliminary data.</text>
</comment>
<dbReference type="SMART" id="SM01100">
    <property type="entry name" value="CRAL_TRIO_N"/>
    <property type="match status" value="1"/>
</dbReference>
<feature type="region of interest" description="Disordered" evidence="1">
    <location>
        <begin position="344"/>
        <end position="370"/>
    </location>
</feature>
<evidence type="ECO:0000313" key="4">
    <source>
        <dbReference type="Proteomes" id="UP000559256"/>
    </source>
</evidence>
<dbReference type="SUPFAM" id="SSF52087">
    <property type="entry name" value="CRAL/TRIO domain"/>
    <property type="match status" value="1"/>
</dbReference>
<feature type="region of interest" description="Disordered" evidence="1">
    <location>
        <begin position="1"/>
        <end position="65"/>
    </location>
</feature>
<evidence type="ECO:0000259" key="2">
    <source>
        <dbReference type="PROSITE" id="PS50191"/>
    </source>
</evidence>
<dbReference type="Pfam" id="PF00650">
    <property type="entry name" value="CRAL_TRIO"/>
    <property type="match status" value="1"/>
</dbReference>
<dbReference type="InterPro" id="IPR036865">
    <property type="entry name" value="CRAL-TRIO_dom_sf"/>
</dbReference>
<evidence type="ECO:0000256" key="1">
    <source>
        <dbReference type="SAM" id="MobiDB-lite"/>
    </source>
</evidence>
<dbReference type="Gene3D" id="1.10.8.20">
    <property type="entry name" value="N-terminal domain of phosphatidylinositol transfer protein sec14p"/>
    <property type="match status" value="1"/>
</dbReference>
<sequence>MSTPEPTSSASAPAPDSTPAMSNGDANPTSTSDAPVEPLNPPPFQHLPYKLDPNWKPAPGHLGNLTPEQQKALEVLKEEVRKEFAKPENQTGLGEDKSKGLVWDEKRMDDTMFLRFLRARKWDVAKAKEMLMDNERWRVDFGVDEIMRTFNFPEKEEVDKYYPQFYHKTDKEGRPIYIERLGFLDIKALYACTTQTRQLQRLVYEYEIFLTNRLPLSSAHPSVRHPITTSCTILDLHNVSLSLFTLNAKIREYVQQATKIGQDRYPECMGKFYIVNAPWVFSTVWSVIKKWLDPVTLEKIEILGSGEGEWKKLREEVGEDALPELLKLGGKCRCEEYREVLGGGGAEERKDGYCLDSDAGPWNPPSSKEA</sequence>
<feature type="compositionally biased region" description="Polar residues" evidence="1">
    <location>
        <begin position="24"/>
        <end position="33"/>
    </location>
</feature>
<dbReference type="PROSITE" id="PS50191">
    <property type="entry name" value="CRAL_TRIO"/>
    <property type="match status" value="1"/>
</dbReference>
<proteinExistence type="predicted"/>